<comment type="subcellular location">
    <subcellularLocation>
        <location evidence="2 9 11">Cytoplasm</location>
    </subcellularLocation>
</comment>
<dbReference type="HAMAP" id="MF_01014">
    <property type="entry name" value="HisA"/>
    <property type="match status" value="1"/>
</dbReference>
<evidence type="ECO:0000313" key="12">
    <source>
        <dbReference type="EMBL" id="ADR23182.1"/>
    </source>
</evidence>
<protein>
    <recommendedName>
        <fullName evidence="9 11">1-(5-phosphoribosyl)-5-[(5-phosphoribosylamino)methylideneamino] imidazole-4-carboxamide isomerase</fullName>
        <ecNumber evidence="9 11">5.3.1.16</ecNumber>
    </recommendedName>
    <alternativeName>
        <fullName evidence="9">Phosphoribosylformimino-5-aminoimidazole carboxamide ribotide isomerase</fullName>
    </alternativeName>
</protein>
<dbReference type="InterPro" id="IPR006063">
    <property type="entry name" value="HisA_bact_arch"/>
</dbReference>
<dbReference type="FunFam" id="3.20.20.70:FF:000009">
    <property type="entry name" value="1-(5-phosphoribosyl)-5-[(5-phosphoribosylamino)methylideneamino] imidazole-4-carboxamide isomerase"/>
    <property type="match status" value="1"/>
</dbReference>
<accession>E4TVB7</accession>
<dbReference type="RefSeq" id="WP_013455324.1">
    <property type="nucleotide sequence ID" value="NC_014759.1"/>
</dbReference>
<dbReference type="GO" id="GO:0003949">
    <property type="term" value="F:1-(5-phosphoribosyl)-5-[(5-phosphoribosylamino)methylideneamino]imidazole-4-carboxamide isomerase activity"/>
    <property type="evidence" value="ECO:0007669"/>
    <property type="project" value="UniProtKB-UniRule"/>
</dbReference>
<dbReference type="EC" id="5.3.1.16" evidence="9 11"/>
<keyword evidence="6 9" id="KW-0028">Amino-acid biosynthesis</keyword>
<reference evidence="12 13" key="1">
    <citation type="journal article" date="2011" name="Stand. Genomic Sci.">
        <title>Complete genome sequence of Marivirga tractuosa type strain (H-43).</title>
        <authorList>
            <person name="Pagani I."/>
            <person name="Chertkov O."/>
            <person name="Lapidus A."/>
            <person name="Lucas S."/>
            <person name="Del Rio T.G."/>
            <person name="Tice H."/>
            <person name="Copeland A."/>
            <person name="Cheng J.F."/>
            <person name="Nolan M."/>
            <person name="Saunders E."/>
            <person name="Pitluck S."/>
            <person name="Held B."/>
            <person name="Goodwin L."/>
            <person name="Liolios K."/>
            <person name="Ovchinikova G."/>
            <person name="Ivanova N."/>
            <person name="Mavromatis K."/>
            <person name="Pati A."/>
            <person name="Chen A."/>
            <person name="Palaniappan K."/>
            <person name="Land M."/>
            <person name="Hauser L."/>
            <person name="Jeffries C.D."/>
            <person name="Detter J.C."/>
            <person name="Han C."/>
            <person name="Tapia R."/>
            <person name="Ngatchou-Djao O.D."/>
            <person name="Rohde M."/>
            <person name="Goker M."/>
            <person name="Spring S."/>
            <person name="Sikorski J."/>
            <person name="Woyke T."/>
            <person name="Bristow J."/>
            <person name="Eisen J.A."/>
            <person name="Markowitz V."/>
            <person name="Hugenholtz P."/>
            <person name="Klenk H.P."/>
            <person name="Kyrpides N.C."/>
        </authorList>
    </citation>
    <scope>NUCLEOTIDE SEQUENCE [LARGE SCALE GENOMIC DNA]</scope>
    <source>
        <strain evidence="13">ATCC 23168 / DSM 4126 / NBRC 15989 / NCIMB 1408 / VKM B-1430 / H-43</strain>
    </source>
</reference>
<keyword evidence="13" id="KW-1185">Reference proteome</keyword>
<evidence type="ECO:0000256" key="2">
    <source>
        <dbReference type="ARBA" id="ARBA00004496"/>
    </source>
</evidence>
<dbReference type="InterPro" id="IPR006062">
    <property type="entry name" value="His_biosynth"/>
</dbReference>
<comment type="catalytic activity">
    <reaction evidence="1 9 11">
        <text>1-(5-phospho-beta-D-ribosyl)-5-[(5-phospho-beta-D-ribosylamino)methylideneamino]imidazole-4-carboxamide = 5-[(5-phospho-1-deoxy-D-ribulos-1-ylimino)methylamino]-1-(5-phospho-beta-D-ribosyl)imidazole-4-carboxamide</text>
        <dbReference type="Rhea" id="RHEA:15469"/>
        <dbReference type="ChEBI" id="CHEBI:58435"/>
        <dbReference type="ChEBI" id="CHEBI:58525"/>
        <dbReference type="EC" id="5.3.1.16"/>
    </reaction>
</comment>
<dbReference type="OrthoDB" id="9807749at2"/>
<dbReference type="Gene3D" id="3.20.20.70">
    <property type="entry name" value="Aldolase class I"/>
    <property type="match status" value="1"/>
</dbReference>
<dbReference type="InterPro" id="IPR013785">
    <property type="entry name" value="Aldolase_TIM"/>
</dbReference>
<dbReference type="HOGENOM" id="CLU_048577_1_2_10"/>
<dbReference type="STRING" id="643867.Ftrac_3208"/>
<dbReference type="Proteomes" id="UP000008720">
    <property type="component" value="Chromosome"/>
</dbReference>
<dbReference type="InterPro" id="IPR023016">
    <property type="entry name" value="HisA/PriA"/>
</dbReference>
<evidence type="ECO:0000256" key="5">
    <source>
        <dbReference type="ARBA" id="ARBA00022490"/>
    </source>
</evidence>
<evidence type="ECO:0000256" key="10">
    <source>
        <dbReference type="RuleBase" id="RU003657"/>
    </source>
</evidence>
<dbReference type="eggNOG" id="COG0106">
    <property type="taxonomic scope" value="Bacteria"/>
</dbReference>
<dbReference type="UniPathway" id="UPA00031">
    <property type="reaction ID" value="UER00009"/>
</dbReference>
<evidence type="ECO:0000256" key="4">
    <source>
        <dbReference type="ARBA" id="ARBA00009667"/>
    </source>
</evidence>
<evidence type="ECO:0000256" key="3">
    <source>
        <dbReference type="ARBA" id="ARBA00005133"/>
    </source>
</evidence>
<organism evidence="12 13">
    <name type="scientific">Marivirga tractuosa (strain ATCC 23168 / DSM 4126 / NBRC 15989 / NCIMB 1408 / VKM B-1430 / H-43)</name>
    <name type="common">Microscilla tractuosa</name>
    <name type="synonym">Flexibacter tractuosus</name>
    <dbReference type="NCBI Taxonomy" id="643867"/>
    <lineage>
        <taxon>Bacteria</taxon>
        <taxon>Pseudomonadati</taxon>
        <taxon>Bacteroidota</taxon>
        <taxon>Cytophagia</taxon>
        <taxon>Cytophagales</taxon>
        <taxon>Marivirgaceae</taxon>
        <taxon>Marivirga</taxon>
    </lineage>
</organism>
<dbReference type="GO" id="GO:0000105">
    <property type="term" value="P:L-histidine biosynthetic process"/>
    <property type="evidence" value="ECO:0007669"/>
    <property type="project" value="UniProtKB-UniRule"/>
</dbReference>
<evidence type="ECO:0000256" key="7">
    <source>
        <dbReference type="ARBA" id="ARBA00023102"/>
    </source>
</evidence>
<dbReference type="AlphaFoldDB" id="E4TVB7"/>
<name>E4TVB7_MARTH</name>
<comment type="pathway">
    <text evidence="3 9 11">Amino-acid biosynthesis; L-histidine biosynthesis; L-histidine from 5-phospho-alpha-D-ribose 1-diphosphate: step 4/9.</text>
</comment>
<evidence type="ECO:0000256" key="1">
    <source>
        <dbReference type="ARBA" id="ARBA00000901"/>
    </source>
</evidence>
<evidence type="ECO:0000256" key="6">
    <source>
        <dbReference type="ARBA" id="ARBA00022605"/>
    </source>
</evidence>
<evidence type="ECO:0000256" key="9">
    <source>
        <dbReference type="HAMAP-Rule" id="MF_01014"/>
    </source>
</evidence>
<comment type="similarity">
    <text evidence="4 9 10">Belongs to the HisA/HisF family.</text>
</comment>
<dbReference type="SUPFAM" id="SSF51366">
    <property type="entry name" value="Ribulose-phoshate binding barrel"/>
    <property type="match status" value="1"/>
</dbReference>
<dbReference type="PANTHER" id="PTHR43090">
    <property type="entry name" value="1-(5-PHOSPHORIBOSYL)-5-[(5-PHOSPHORIBOSYLAMINO)METHYLIDENEAMINO] IMIDAZOLE-4-CARBOXAMIDE ISOMERASE"/>
    <property type="match status" value="1"/>
</dbReference>
<evidence type="ECO:0000313" key="13">
    <source>
        <dbReference type="Proteomes" id="UP000008720"/>
    </source>
</evidence>
<evidence type="ECO:0000256" key="11">
    <source>
        <dbReference type="RuleBase" id="RU003658"/>
    </source>
</evidence>
<dbReference type="GO" id="GO:0000162">
    <property type="term" value="P:L-tryptophan biosynthetic process"/>
    <property type="evidence" value="ECO:0007669"/>
    <property type="project" value="TreeGrafter"/>
</dbReference>
<keyword evidence="7 9" id="KW-0368">Histidine biosynthesis</keyword>
<proteinExistence type="inferred from homology"/>
<dbReference type="InterPro" id="IPR044524">
    <property type="entry name" value="Isoase_HisA-like"/>
</dbReference>
<keyword evidence="8 9" id="KW-0413">Isomerase</keyword>
<evidence type="ECO:0000256" key="8">
    <source>
        <dbReference type="ARBA" id="ARBA00023235"/>
    </source>
</evidence>
<dbReference type="EMBL" id="CP002349">
    <property type="protein sequence ID" value="ADR23182.1"/>
    <property type="molecule type" value="Genomic_DNA"/>
</dbReference>
<gene>
    <name evidence="9" type="primary">hisA</name>
    <name evidence="12" type="ordered locus">Ftrac_3208</name>
</gene>
<dbReference type="GO" id="GO:0005737">
    <property type="term" value="C:cytoplasm"/>
    <property type="evidence" value="ECO:0007669"/>
    <property type="project" value="UniProtKB-SubCell"/>
</dbReference>
<dbReference type="KEGG" id="mtt:Ftrac_3208"/>
<dbReference type="CDD" id="cd04732">
    <property type="entry name" value="HisA"/>
    <property type="match status" value="1"/>
</dbReference>
<feature type="active site" description="Proton donor" evidence="9">
    <location>
        <position position="130"/>
    </location>
</feature>
<feature type="active site" description="Proton acceptor" evidence="9">
    <location>
        <position position="8"/>
    </location>
</feature>
<keyword evidence="5 9" id="KW-0963">Cytoplasm</keyword>
<dbReference type="NCBIfam" id="TIGR00007">
    <property type="entry name" value="1-(5-phosphoribosyl)-5-[(5-phosphoribosylamino)methylideneamino]imidazole-4-carboxamide isomerase"/>
    <property type="match status" value="1"/>
</dbReference>
<dbReference type="PANTHER" id="PTHR43090:SF2">
    <property type="entry name" value="1-(5-PHOSPHORIBOSYL)-5-[(5-PHOSPHORIBOSYLAMINO)METHYLIDENEAMINO] IMIDAZOLE-4-CARBOXAMIDE ISOMERASE"/>
    <property type="match status" value="1"/>
</dbReference>
<sequence length="238" mass="26382">MHIIPAIDIIDGKCVRLTKGDYNQKTEYNDHPLAVAKEFEAAGIQRLHLVDLDGAKAKKVVNLEVLKSISENTNLTIDFGGGVQSTEDLKAVFDAGANQITGGSIAVKNEPLFTEWIEEFGGEKIILGADVKGEHIAIHGWQESSERHIFDFLEHYLKKGLKYVICTDVSKDGALEGTSNELYQHILDRFPEVQLIASGGVSNIKDLQILEEMKVYGAIVGKAIYEKRINLSDLKQFQ</sequence>
<dbReference type="Pfam" id="PF00977">
    <property type="entry name" value="His_biosynth"/>
    <property type="match status" value="1"/>
</dbReference>
<dbReference type="InterPro" id="IPR011060">
    <property type="entry name" value="RibuloseP-bd_barrel"/>
</dbReference>